<keyword evidence="8" id="KW-0472">Membrane</keyword>
<comment type="similarity">
    <text evidence="2 7">Belongs to the cytochrome P450 family.</text>
</comment>
<proteinExistence type="inferred from homology"/>
<evidence type="ECO:0000256" key="4">
    <source>
        <dbReference type="ARBA" id="ARBA00023002"/>
    </source>
</evidence>
<reference evidence="9 10" key="1">
    <citation type="journal article" date="2020" name="ISME J.">
        <title>Uncovering the hidden diversity of litter-decomposition mechanisms in mushroom-forming fungi.</title>
        <authorList>
            <person name="Floudas D."/>
            <person name="Bentzer J."/>
            <person name="Ahren D."/>
            <person name="Johansson T."/>
            <person name="Persson P."/>
            <person name="Tunlid A."/>
        </authorList>
    </citation>
    <scope>NUCLEOTIDE SEQUENCE [LARGE SCALE GENOMIC DNA]</scope>
    <source>
        <strain evidence="9 10">CBS 101986</strain>
    </source>
</reference>
<dbReference type="GO" id="GO:0005506">
    <property type="term" value="F:iron ion binding"/>
    <property type="evidence" value="ECO:0007669"/>
    <property type="project" value="InterPro"/>
</dbReference>
<dbReference type="PROSITE" id="PS00086">
    <property type="entry name" value="CYTOCHROME_P450"/>
    <property type="match status" value="1"/>
</dbReference>
<gene>
    <name evidence="9" type="ORF">D9619_006795</name>
</gene>
<keyword evidence="5 6" id="KW-0408">Iron</keyword>
<accession>A0A8H5B4I1</accession>
<evidence type="ECO:0008006" key="11">
    <source>
        <dbReference type="Google" id="ProtNLM"/>
    </source>
</evidence>
<keyword evidence="8" id="KW-1133">Transmembrane helix</keyword>
<organism evidence="9 10">
    <name type="scientific">Psilocybe cf. subviscida</name>
    <dbReference type="NCBI Taxonomy" id="2480587"/>
    <lineage>
        <taxon>Eukaryota</taxon>
        <taxon>Fungi</taxon>
        <taxon>Dikarya</taxon>
        <taxon>Basidiomycota</taxon>
        <taxon>Agaricomycotina</taxon>
        <taxon>Agaricomycetes</taxon>
        <taxon>Agaricomycetidae</taxon>
        <taxon>Agaricales</taxon>
        <taxon>Agaricineae</taxon>
        <taxon>Strophariaceae</taxon>
        <taxon>Psilocybe</taxon>
    </lineage>
</organism>
<evidence type="ECO:0000256" key="3">
    <source>
        <dbReference type="ARBA" id="ARBA00022723"/>
    </source>
</evidence>
<comment type="cofactor">
    <cofactor evidence="1 6">
        <name>heme</name>
        <dbReference type="ChEBI" id="CHEBI:30413"/>
    </cofactor>
</comment>
<dbReference type="InterPro" id="IPR017972">
    <property type="entry name" value="Cyt_P450_CS"/>
</dbReference>
<evidence type="ECO:0000313" key="9">
    <source>
        <dbReference type="EMBL" id="KAF5316506.1"/>
    </source>
</evidence>
<evidence type="ECO:0000256" key="7">
    <source>
        <dbReference type="RuleBase" id="RU000461"/>
    </source>
</evidence>
<dbReference type="OrthoDB" id="1844152at2759"/>
<evidence type="ECO:0000313" key="10">
    <source>
        <dbReference type="Proteomes" id="UP000567179"/>
    </source>
</evidence>
<keyword evidence="6 7" id="KW-0349">Heme</keyword>
<evidence type="ECO:0000256" key="8">
    <source>
        <dbReference type="SAM" id="Phobius"/>
    </source>
</evidence>
<protein>
    <recommendedName>
        <fullName evidence="11">Cytochrome P450</fullName>
    </recommendedName>
</protein>
<keyword evidence="3 6" id="KW-0479">Metal-binding</keyword>
<dbReference type="PANTHER" id="PTHR46206">
    <property type="entry name" value="CYTOCHROME P450"/>
    <property type="match status" value="1"/>
</dbReference>
<dbReference type="InterPro" id="IPR001128">
    <property type="entry name" value="Cyt_P450"/>
</dbReference>
<evidence type="ECO:0000256" key="5">
    <source>
        <dbReference type="ARBA" id="ARBA00023004"/>
    </source>
</evidence>
<keyword evidence="8" id="KW-0812">Transmembrane</keyword>
<dbReference type="SUPFAM" id="SSF48264">
    <property type="entry name" value="Cytochrome P450"/>
    <property type="match status" value="1"/>
</dbReference>
<evidence type="ECO:0000256" key="1">
    <source>
        <dbReference type="ARBA" id="ARBA00001971"/>
    </source>
</evidence>
<sequence length="513" mass="58186">MNAFADTASAFDLSQRTTSSLGLGFLALWMFLAYWRSETRKLNHIPTVGTAFPVVSYFGTIKYLFDAKTIVDEGIRKWPGRMFKISEMVQWRVIVTDPRVAEEVIRASESVMSGHIANDEFIQTPFTLGVEVTDDPYHVPLLRNELRRALDVNVPAIVDEIDAAFTELATPTKGKHHSRDWTGVKLKDAIMKVVCRATNRVFVELPLCRNPEWVNLNVQFTVDVLTVSTALRATPAFLRPLVNRLISKIPKDMEIALRHLRPMFEARRREKAEKSEQASPSSNLITWMLDIAQGPETADERLAMRILATNFGAIHTTTMTFMHALYDLAANPKFADVLREEVDEVLYREGWTKTAMDQMERVDSFIRESQRLSPLSNVGSQRILQQEYTFCDGTTLPAGTAIAVCIHTSHFSDANYEDALTFDPLRFVKLKSTAPQRKWDVISTAPDFLSFGHGKHACPGRFFAAAELKLMLAYVVAKYDVKLSEEGVRPKDFWIMGSCLPNQKANVLFRRRR</sequence>
<dbReference type="GO" id="GO:0020037">
    <property type="term" value="F:heme binding"/>
    <property type="evidence" value="ECO:0007669"/>
    <property type="project" value="InterPro"/>
</dbReference>
<dbReference type="EMBL" id="JAACJJ010000042">
    <property type="protein sequence ID" value="KAF5316506.1"/>
    <property type="molecule type" value="Genomic_DNA"/>
</dbReference>
<keyword evidence="4 7" id="KW-0560">Oxidoreductase</keyword>
<dbReference type="Gene3D" id="1.10.630.10">
    <property type="entry name" value="Cytochrome P450"/>
    <property type="match status" value="1"/>
</dbReference>
<dbReference type="CDD" id="cd11041">
    <property type="entry name" value="CYP503A1-like"/>
    <property type="match status" value="1"/>
</dbReference>
<name>A0A8H5B4I1_9AGAR</name>
<feature type="transmembrane region" description="Helical" evidence="8">
    <location>
        <begin position="17"/>
        <end position="35"/>
    </location>
</feature>
<dbReference type="InterPro" id="IPR002403">
    <property type="entry name" value="Cyt_P450_E_grp-IV"/>
</dbReference>
<evidence type="ECO:0000256" key="2">
    <source>
        <dbReference type="ARBA" id="ARBA00010617"/>
    </source>
</evidence>
<comment type="caution">
    <text evidence="9">The sequence shown here is derived from an EMBL/GenBank/DDBJ whole genome shotgun (WGS) entry which is preliminary data.</text>
</comment>
<dbReference type="GO" id="GO:0016705">
    <property type="term" value="F:oxidoreductase activity, acting on paired donors, with incorporation or reduction of molecular oxygen"/>
    <property type="evidence" value="ECO:0007669"/>
    <property type="project" value="InterPro"/>
</dbReference>
<keyword evidence="7" id="KW-0503">Monooxygenase</keyword>
<feature type="binding site" description="axial binding residue" evidence="6">
    <location>
        <position position="458"/>
    </location>
    <ligand>
        <name>heme</name>
        <dbReference type="ChEBI" id="CHEBI:30413"/>
    </ligand>
    <ligandPart>
        <name>Fe</name>
        <dbReference type="ChEBI" id="CHEBI:18248"/>
    </ligandPart>
</feature>
<evidence type="ECO:0000256" key="6">
    <source>
        <dbReference type="PIRSR" id="PIRSR602403-1"/>
    </source>
</evidence>
<dbReference type="InterPro" id="IPR036396">
    <property type="entry name" value="Cyt_P450_sf"/>
</dbReference>
<dbReference type="PRINTS" id="PR00465">
    <property type="entry name" value="EP450IV"/>
</dbReference>
<keyword evidence="10" id="KW-1185">Reference proteome</keyword>
<dbReference type="Proteomes" id="UP000567179">
    <property type="component" value="Unassembled WGS sequence"/>
</dbReference>
<dbReference type="GO" id="GO:0004497">
    <property type="term" value="F:monooxygenase activity"/>
    <property type="evidence" value="ECO:0007669"/>
    <property type="project" value="UniProtKB-KW"/>
</dbReference>
<dbReference type="Pfam" id="PF00067">
    <property type="entry name" value="p450"/>
    <property type="match status" value="1"/>
</dbReference>
<dbReference type="AlphaFoldDB" id="A0A8H5B4I1"/>
<dbReference type="PRINTS" id="PR00385">
    <property type="entry name" value="P450"/>
</dbReference>